<gene>
    <name evidence="3" type="ORF">SAMN04488008_105190</name>
</gene>
<dbReference type="EMBL" id="FNZN01000005">
    <property type="protein sequence ID" value="SEL78442.1"/>
    <property type="molecule type" value="Genomic_DNA"/>
</dbReference>
<evidence type="ECO:0000313" key="4">
    <source>
        <dbReference type="Proteomes" id="UP000198990"/>
    </source>
</evidence>
<accession>A0A1H7T0J7</accession>
<name>A0A1H7T0J7_9FLAO</name>
<evidence type="ECO:0000256" key="1">
    <source>
        <dbReference type="SAM" id="MobiDB-lite"/>
    </source>
</evidence>
<feature type="domain" description="Putative beta-lactamase-inhibitor-like PepSY-like" evidence="2">
    <location>
        <begin position="63"/>
        <end position="116"/>
    </location>
</feature>
<feature type="region of interest" description="Disordered" evidence="1">
    <location>
        <begin position="187"/>
        <end position="215"/>
    </location>
</feature>
<evidence type="ECO:0000259" key="2">
    <source>
        <dbReference type="Pfam" id="PF11396"/>
    </source>
</evidence>
<protein>
    <submittedName>
        <fullName evidence="3">Putative beta-lactamase-inhibitor-like, PepSY-like</fullName>
    </submittedName>
</protein>
<feature type="domain" description="Putative beta-lactamase-inhibitor-like PepSY-like" evidence="2">
    <location>
        <begin position="201"/>
        <end position="266"/>
    </location>
</feature>
<dbReference type="Gene3D" id="3.40.1420.30">
    <property type="match status" value="3"/>
</dbReference>
<dbReference type="Proteomes" id="UP000198990">
    <property type="component" value="Unassembled WGS sequence"/>
</dbReference>
<feature type="compositionally biased region" description="Acidic residues" evidence="1">
    <location>
        <begin position="190"/>
        <end position="213"/>
    </location>
</feature>
<dbReference type="SUPFAM" id="SSF160574">
    <property type="entry name" value="BT0923-like"/>
    <property type="match status" value="2"/>
</dbReference>
<dbReference type="InterPro" id="IPR021533">
    <property type="entry name" value="PepSY-like"/>
</dbReference>
<evidence type="ECO:0000313" key="3">
    <source>
        <dbReference type="EMBL" id="SEL78442.1"/>
    </source>
</evidence>
<proteinExistence type="predicted"/>
<dbReference type="Pfam" id="PF11396">
    <property type="entry name" value="PepSY_like"/>
    <property type="match status" value="3"/>
</dbReference>
<reference evidence="4" key="1">
    <citation type="submission" date="2016-10" db="EMBL/GenBank/DDBJ databases">
        <authorList>
            <person name="Varghese N."/>
            <person name="Submissions S."/>
        </authorList>
    </citation>
    <scope>NUCLEOTIDE SEQUENCE [LARGE SCALE GENOMIC DNA]</scope>
    <source>
        <strain evidence="4">DSM 16471</strain>
    </source>
</reference>
<feature type="domain" description="Putative beta-lactamase-inhibitor-like PepSY-like" evidence="2">
    <location>
        <begin position="131"/>
        <end position="185"/>
    </location>
</feature>
<dbReference type="OrthoDB" id="710080at2"/>
<organism evidence="3 4">
    <name type="scientific">Maribacter orientalis</name>
    <dbReference type="NCBI Taxonomy" id="228957"/>
    <lineage>
        <taxon>Bacteria</taxon>
        <taxon>Pseudomonadati</taxon>
        <taxon>Bacteroidota</taxon>
        <taxon>Flavobacteriia</taxon>
        <taxon>Flavobacteriales</taxon>
        <taxon>Flavobacteriaceae</taxon>
        <taxon>Maribacter</taxon>
    </lineage>
</organism>
<dbReference type="AlphaFoldDB" id="A0A1H7T0J7"/>
<sequence>MKQKFNYPQMKNEFNLLNNLKMKTIQKMALVALSVFTVVSCSKNNEDTLNDLPVGIALKADAKVRVGDLPVEILDFVASEYPDLTIDEAEEEDNGNFEVKLSDGTELIFDANGIFLGIDDDSQENGDFDDSEVAKEDLLQVILDYIELNYPGVGIDEAELEHNDQYEVELNDDTILIFNITGDFQGVGVDENDQDDDGDYDWEEEDGNDDGDTIDPAQLPEMALSYLNETYPNLTIVHAEIEDEGDFEVTMSNGLEVYFDAEGNFLSVDED</sequence>
<keyword evidence="4" id="KW-1185">Reference proteome</keyword>